<dbReference type="EMBL" id="LCWV01000019">
    <property type="protein sequence ID" value="PWI67324.1"/>
    <property type="molecule type" value="Genomic_DNA"/>
</dbReference>
<feature type="region of interest" description="Disordered" evidence="1">
    <location>
        <begin position="260"/>
        <end position="303"/>
    </location>
</feature>
<reference evidence="2 3" key="1">
    <citation type="journal article" date="2016" name="Front. Microbiol.">
        <title>Genome and transcriptome sequences reveal the specific parasitism of the nematophagous Purpureocillium lilacinum 36-1.</title>
        <authorList>
            <person name="Xie J."/>
            <person name="Li S."/>
            <person name="Mo C."/>
            <person name="Xiao X."/>
            <person name="Peng D."/>
            <person name="Wang G."/>
            <person name="Xiao Y."/>
        </authorList>
    </citation>
    <scope>NUCLEOTIDE SEQUENCE [LARGE SCALE GENOMIC DNA]</scope>
    <source>
        <strain evidence="2 3">36-1</strain>
    </source>
</reference>
<feature type="region of interest" description="Disordered" evidence="1">
    <location>
        <begin position="697"/>
        <end position="722"/>
    </location>
</feature>
<evidence type="ECO:0000313" key="2">
    <source>
        <dbReference type="EMBL" id="PWI67324.1"/>
    </source>
</evidence>
<feature type="region of interest" description="Disordered" evidence="1">
    <location>
        <begin position="828"/>
        <end position="864"/>
    </location>
</feature>
<feature type="compositionally biased region" description="Basic and acidic residues" evidence="1">
    <location>
        <begin position="287"/>
        <end position="303"/>
    </location>
</feature>
<dbReference type="Proteomes" id="UP000245956">
    <property type="component" value="Unassembled WGS sequence"/>
</dbReference>
<comment type="caution">
    <text evidence="2">The sequence shown here is derived from an EMBL/GenBank/DDBJ whole genome shotgun (WGS) entry which is preliminary data.</text>
</comment>
<accession>A0A2U3DYK3</accession>
<feature type="region of interest" description="Disordered" evidence="1">
    <location>
        <begin position="1"/>
        <end position="44"/>
    </location>
</feature>
<gene>
    <name evidence="2" type="ORF">PCL_03092</name>
</gene>
<feature type="compositionally biased region" description="Low complexity" evidence="1">
    <location>
        <begin position="843"/>
        <end position="855"/>
    </location>
</feature>
<proteinExistence type="predicted"/>
<name>A0A2U3DYK3_PURLI</name>
<evidence type="ECO:0000313" key="3">
    <source>
        <dbReference type="Proteomes" id="UP000245956"/>
    </source>
</evidence>
<feature type="compositionally biased region" description="Polar residues" evidence="1">
    <location>
        <begin position="780"/>
        <end position="792"/>
    </location>
</feature>
<feature type="compositionally biased region" description="Pro residues" evidence="1">
    <location>
        <begin position="708"/>
        <end position="722"/>
    </location>
</feature>
<evidence type="ECO:0000256" key="1">
    <source>
        <dbReference type="SAM" id="MobiDB-lite"/>
    </source>
</evidence>
<protein>
    <submittedName>
        <fullName evidence="2">Uncharacterized protein</fullName>
    </submittedName>
</protein>
<feature type="region of interest" description="Disordered" evidence="1">
    <location>
        <begin position="321"/>
        <end position="343"/>
    </location>
</feature>
<sequence>MHSHVSARARARAHTPTPTTSYNSVTRVAAPRARNGKPPARGGLPRLAAEAELTPAMEHGNALLCSYDLASPGVDSNHRQVACELGLGQKVLAPGRGWSWLRVACEWLAESSPSLRLAGLTGERGCCRETSGRQGDLFEILTRRSTRRDVPPHRSEKGPRSLATCWAVLVVGASEDMCSVAADWHGATGRGGCAQTVNSADQAPLIVLLYSPEYGSVREAALPVGAGRRIGSARAVQICCRGVDGARLVRCRADVRASSSIHGSRIEDRAQSQNVTEEGPPGSTKLPRKDHLEGTSEKQRRDGLLNGARCQVQAFRAMGGQGPVWRRRAGAPSSPSPYHLPEQGPPPWAKHLRRFRESASASASASGAALLAGKAYDQISAAAVATVPEARFPSFVRVAGHRWLWIRRGLFQVLGFRATATVEAHLQGTRLRPPGTRYGPCTSSCYVGIMGSSMAACAPGDHCVCTFTCRQSTTHAVKVFLCFGCAFPAHGRSKHGQPSEQDRVIQTMATESESAPLLLPASAPALAPAPVPAPSSNCHRGNVRTTTNLSQVAPALVSGQPSSSRPHAEQLLPPGSTACSTQPRDLAGPIIIRIISQGRRVCVLQELLAANQRSFLLRLVPALCLRRARAGRESSNLLLLHSSLLHHPIPAIPSLSLCCFGSVQQPLIHCAVPVVSALHTHSPALCPSSLRDDSSNPPFGCAARPARPAQPSPARPIPSRPPPPVLNLSASAHTFNPAIGAYAAASVASPGICQRSRCPRQKNGVHASTHSQHHLHPNFAPNTTTLSPRPPSSNIVIAPATCTRCAGSATLPTFPAPGLRSLLTQHLHARTSSRTRPTCAGNTSSSRSRTPSEPSANHMRAPTT</sequence>
<feature type="compositionally biased region" description="Basic residues" evidence="1">
    <location>
        <begin position="1"/>
        <end position="13"/>
    </location>
</feature>
<feature type="region of interest" description="Disordered" evidence="1">
    <location>
        <begin position="556"/>
        <end position="580"/>
    </location>
</feature>
<organism evidence="2 3">
    <name type="scientific">Purpureocillium lilacinum</name>
    <name type="common">Paecilomyces lilacinus</name>
    <dbReference type="NCBI Taxonomy" id="33203"/>
    <lineage>
        <taxon>Eukaryota</taxon>
        <taxon>Fungi</taxon>
        <taxon>Dikarya</taxon>
        <taxon>Ascomycota</taxon>
        <taxon>Pezizomycotina</taxon>
        <taxon>Sordariomycetes</taxon>
        <taxon>Hypocreomycetidae</taxon>
        <taxon>Hypocreales</taxon>
        <taxon>Ophiocordycipitaceae</taxon>
        <taxon>Purpureocillium</taxon>
    </lineage>
</organism>
<dbReference type="AlphaFoldDB" id="A0A2U3DYK3"/>
<feature type="region of interest" description="Disordered" evidence="1">
    <location>
        <begin position="757"/>
        <end position="792"/>
    </location>
</feature>